<dbReference type="AlphaFoldDB" id="A0A317K1J1"/>
<protein>
    <recommendedName>
        <fullName evidence="3">Flavin reductase</fullName>
    </recommendedName>
</protein>
<evidence type="ECO:0000313" key="1">
    <source>
        <dbReference type="EMBL" id="PWU46548.1"/>
    </source>
</evidence>
<comment type="caution">
    <text evidence="1">The sequence shown here is derived from an EMBL/GenBank/DDBJ whole genome shotgun (WGS) entry which is preliminary data.</text>
</comment>
<keyword evidence="2" id="KW-1185">Reference proteome</keyword>
<evidence type="ECO:0000313" key="2">
    <source>
        <dbReference type="Proteomes" id="UP000245683"/>
    </source>
</evidence>
<dbReference type="OrthoDB" id="3393036at2"/>
<accession>A0A317K1J1</accession>
<dbReference type="Proteomes" id="UP000245683">
    <property type="component" value="Unassembled WGS sequence"/>
</dbReference>
<name>A0A317K1J1_9ACTN</name>
<reference evidence="2" key="1">
    <citation type="submission" date="2018-05" db="EMBL/GenBank/DDBJ databases">
        <title>Micromonospora globispora sp. nov. and Micromonospora rugosa sp. nov., isolated from marine sediment.</title>
        <authorList>
            <person name="Carro L."/>
            <person name="Aysel V."/>
            <person name="Cetin D."/>
            <person name="Igual J.M."/>
            <person name="Klenk H.-P."/>
            <person name="Trujillo M.E."/>
            <person name="Sahin N."/>
        </authorList>
    </citation>
    <scope>NUCLEOTIDE SEQUENCE [LARGE SCALE GENOMIC DNA]</scope>
    <source>
        <strain evidence="2">S2904</strain>
    </source>
</reference>
<organism evidence="1 2">
    <name type="scientific">Micromonospora globispora</name>
    <dbReference type="NCBI Taxonomy" id="1450148"/>
    <lineage>
        <taxon>Bacteria</taxon>
        <taxon>Bacillati</taxon>
        <taxon>Actinomycetota</taxon>
        <taxon>Actinomycetes</taxon>
        <taxon>Micromonosporales</taxon>
        <taxon>Micromonosporaceae</taxon>
        <taxon>Micromonospora</taxon>
    </lineage>
</organism>
<gene>
    <name evidence="1" type="ORF">DLJ46_17555</name>
</gene>
<sequence>MAGQRRTLVSGPHLALRPLWLCRSCAAPWPCATARLTLLDEYADDRVALLVYLGGLLHDAAGELHTLNPHDGPEPTVLFHRFLGWALARPGRDRRATG</sequence>
<proteinExistence type="predicted"/>
<dbReference type="EMBL" id="QGSV01000218">
    <property type="protein sequence ID" value="PWU46548.1"/>
    <property type="molecule type" value="Genomic_DNA"/>
</dbReference>
<evidence type="ECO:0008006" key="3">
    <source>
        <dbReference type="Google" id="ProtNLM"/>
    </source>
</evidence>